<dbReference type="Proteomes" id="UP000671908">
    <property type="component" value="Chromosome"/>
</dbReference>
<evidence type="ECO:0000313" key="2">
    <source>
        <dbReference type="Proteomes" id="UP000671908"/>
    </source>
</evidence>
<dbReference type="KEGG" id="tpav:HRQ91_11305"/>
<name>A0A975IGC1_9SPIR</name>
<protein>
    <submittedName>
        <fullName evidence="1">Uncharacterized protein</fullName>
    </submittedName>
</protein>
<organism evidence="1 2">
    <name type="scientific">Treponema parvum</name>
    <dbReference type="NCBI Taxonomy" id="138851"/>
    <lineage>
        <taxon>Bacteria</taxon>
        <taxon>Pseudomonadati</taxon>
        <taxon>Spirochaetota</taxon>
        <taxon>Spirochaetia</taxon>
        <taxon>Spirochaetales</taxon>
        <taxon>Treponemataceae</taxon>
        <taxon>Treponema</taxon>
    </lineage>
</organism>
<gene>
    <name evidence="1" type="ORF">HRQ91_11305</name>
</gene>
<proteinExistence type="predicted"/>
<reference evidence="1 2" key="1">
    <citation type="journal article" date="2021" name="Microbiol. Resour. Announc.">
        <title>Complete Genome Sequences of Three Human Oral Treponema parvum Isolates.</title>
        <authorList>
            <person name="Zeng H."/>
            <person name="Watt R.M."/>
        </authorList>
    </citation>
    <scope>NUCLEOTIDE SEQUENCE [LARGE SCALE GENOMIC DNA]</scope>
    <source>
        <strain evidence="1 2">ATCC 700770</strain>
    </source>
</reference>
<dbReference type="EMBL" id="CP054142">
    <property type="protein sequence ID" value="QTQ14999.1"/>
    <property type="molecule type" value="Genomic_DNA"/>
</dbReference>
<dbReference type="AlphaFoldDB" id="A0A975IGC1"/>
<keyword evidence="2" id="KW-1185">Reference proteome</keyword>
<evidence type="ECO:0000313" key="1">
    <source>
        <dbReference type="EMBL" id="QTQ14999.1"/>
    </source>
</evidence>
<accession>A0A975IGC1</accession>
<dbReference type="RefSeq" id="WP_210119628.1">
    <property type="nucleotide sequence ID" value="NZ_CP054142.1"/>
</dbReference>
<sequence>MYEAPFAQFAIMEDNAHRPREGEAEVAWNFFRNFKRSRTGKIDPVFEEEKNMEKVRAFLHTHLK</sequence>